<accession>A0A8S5MEM1</accession>
<proteinExistence type="predicted"/>
<dbReference type="EMBL" id="BK014885">
    <property type="protein sequence ID" value="DAD80674.1"/>
    <property type="molecule type" value="Genomic_DNA"/>
</dbReference>
<reference evidence="1" key="1">
    <citation type="journal article" date="2021" name="Proc. Natl. Acad. Sci. U.S.A.">
        <title>A Catalog of Tens of Thousands of Viruses from Human Metagenomes Reveals Hidden Associations with Chronic Diseases.</title>
        <authorList>
            <person name="Tisza M.J."/>
            <person name="Buck C.B."/>
        </authorList>
    </citation>
    <scope>NUCLEOTIDE SEQUENCE</scope>
    <source>
        <strain evidence="1">CtS1E53</strain>
    </source>
</reference>
<name>A0A8S5MEM1_9CAUD</name>
<sequence>MSEMNRLTTNCPKNNFETVLNLVYSKDGWQYIRHGGAERLPLRQLHQQHAGCAVRLRLRGLRAPLHVL</sequence>
<organism evidence="1">
    <name type="scientific">Siphoviridae sp. ctS1E53</name>
    <dbReference type="NCBI Taxonomy" id="2826340"/>
    <lineage>
        <taxon>Viruses</taxon>
        <taxon>Duplodnaviria</taxon>
        <taxon>Heunggongvirae</taxon>
        <taxon>Uroviricota</taxon>
        <taxon>Caudoviricetes</taxon>
    </lineage>
</organism>
<evidence type="ECO:0000313" key="1">
    <source>
        <dbReference type="EMBL" id="DAD80674.1"/>
    </source>
</evidence>
<protein>
    <submittedName>
        <fullName evidence="1">Uncharacterized protein</fullName>
    </submittedName>
</protein>